<proteinExistence type="predicted"/>
<dbReference type="PANTHER" id="PTHR46233">
    <property type="entry name" value="HYDROXYACYLGLUTATHIONE HYDROLASE GLOC"/>
    <property type="match status" value="1"/>
</dbReference>
<keyword evidence="4" id="KW-0862">Zinc</keyword>
<dbReference type="SMART" id="SM00849">
    <property type="entry name" value="Lactamase_B"/>
    <property type="match status" value="1"/>
</dbReference>
<evidence type="ECO:0000256" key="1">
    <source>
        <dbReference type="ARBA" id="ARBA00001947"/>
    </source>
</evidence>
<evidence type="ECO:0000259" key="5">
    <source>
        <dbReference type="SMART" id="SM00849"/>
    </source>
</evidence>
<evidence type="ECO:0000313" key="6">
    <source>
        <dbReference type="EMBL" id="MBO3731607.1"/>
    </source>
</evidence>
<accession>A0ABS3TYL1</accession>
<dbReference type="CDD" id="cd06262">
    <property type="entry name" value="metallo-hydrolase-like_MBL-fold"/>
    <property type="match status" value="1"/>
</dbReference>
<dbReference type="Gene3D" id="3.60.15.10">
    <property type="entry name" value="Ribonuclease Z/Hydroxyacylglutathione hydrolase-like"/>
    <property type="match status" value="1"/>
</dbReference>
<evidence type="ECO:0000256" key="3">
    <source>
        <dbReference type="ARBA" id="ARBA00022801"/>
    </source>
</evidence>
<dbReference type="EMBL" id="JAGFNP010000001">
    <property type="protein sequence ID" value="MBO3731607.1"/>
    <property type="molecule type" value="Genomic_DNA"/>
</dbReference>
<dbReference type="InterPro" id="IPR036866">
    <property type="entry name" value="RibonucZ/Hydroxyglut_hydro"/>
</dbReference>
<dbReference type="PANTHER" id="PTHR46233:SF3">
    <property type="entry name" value="HYDROXYACYLGLUTATHIONE HYDROLASE GLOC"/>
    <property type="match status" value="1"/>
</dbReference>
<evidence type="ECO:0000256" key="4">
    <source>
        <dbReference type="ARBA" id="ARBA00022833"/>
    </source>
</evidence>
<evidence type="ECO:0000313" key="7">
    <source>
        <dbReference type="Proteomes" id="UP000681341"/>
    </source>
</evidence>
<keyword evidence="3" id="KW-0378">Hydrolase</keyword>
<reference evidence="6 7" key="1">
    <citation type="submission" date="2021-03" db="EMBL/GenBank/DDBJ databases">
        <title>Glycomyces sp. nov., a novel actinomycete isolated from soil.</title>
        <authorList>
            <person name="Yang X."/>
            <person name="Xu X."/>
        </authorList>
    </citation>
    <scope>NUCLEOTIDE SEQUENCE [LARGE SCALE GENOMIC DNA]</scope>
    <source>
        <strain evidence="6 7">NEAU-S30</strain>
    </source>
</reference>
<keyword evidence="2" id="KW-0479">Metal-binding</keyword>
<name>A0ABS3TYL1_9ACTN</name>
<dbReference type="Pfam" id="PF00753">
    <property type="entry name" value="Lactamase_B"/>
    <property type="match status" value="1"/>
</dbReference>
<keyword evidence="7" id="KW-1185">Reference proteome</keyword>
<sequence length="286" mass="30707">MCLDLAGTWPPTYDRSRRCLRTVTYAHRPFQGLRVPQFSRDKSDASPQDARCILTRRREGERLLIETLVADAFGTNCYVLSAGPGSECVVVDPGIGIAPRLEDVLAERGLKPVAVVLTHGHLDHTFSVTPVCGASDIPAYIHTDDRHLLADPALGFSANMMSLVGTGLEWTEPDDVQALADGGVFELAGMRFTVDHAPGHTAGSAMFHTADAEGLYTITGDVLFRGAIGRTDLPGGSDAAMQDTLRDKVLPLDDATIVLPGHGPSTTIAAERARNPYLKRAAQRAH</sequence>
<dbReference type="InterPro" id="IPR001279">
    <property type="entry name" value="Metallo-B-lactamas"/>
</dbReference>
<feature type="domain" description="Metallo-beta-lactamase" evidence="5">
    <location>
        <begin position="74"/>
        <end position="262"/>
    </location>
</feature>
<gene>
    <name evidence="6" type="ORF">J5V16_02165</name>
</gene>
<dbReference type="InterPro" id="IPR051453">
    <property type="entry name" value="MBL_Glyoxalase_II"/>
</dbReference>
<protein>
    <submittedName>
        <fullName evidence="6">MBL fold metallo-hydrolase</fullName>
    </submittedName>
</protein>
<comment type="cofactor">
    <cofactor evidence="1">
        <name>Zn(2+)</name>
        <dbReference type="ChEBI" id="CHEBI:29105"/>
    </cofactor>
</comment>
<evidence type="ECO:0000256" key="2">
    <source>
        <dbReference type="ARBA" id="ARBA00022723"/>
    </source>
</evidence>
<organism evidence="6 7">
    <name type="scientific">Glycomyces niveus</name>
    <dbReference type="NCBI Taxonomy" id="2820287"/>
    <lineage>
        <taxon>Bacteria</taxon>
        <taxon>Bacillati</taxon>
        <taxon>Actinomycetota</taxon>
        <taxon>Actinomycetes</taxon>
        <taxon>Glycomycetales</taxon>
        <taxon>Glycomycetaceae</taxon>
        <taxon>Glycomyces</taxon>
    </lineage>
</organism>
<comment type="caution">
    <text evidence="6">The sequence shown here is derived from an EMBL/GenBank/DDBJ whole genome shotgun (WGS) entry which is preliminary data.</text>
</comment>
<dbReference type="SUPFAM" id="SSF56281">
    <property type="entry name" value="Metallo-hydrolase/oxidoreductase"/>
    <property type="match status" value="1"/>
</dbReference>
<dbReference type="Proteomes" id="UP000681341">
    <property type="component" value="Unassembled WGS sequence"/>
</dbReference>